<protein>
    <submittedName>
        <fullName evidence="1">ReqiPepy6 protein</fullName>
    </submittedName>
</protein>
<accession>A0A8S5PU81</accession>
<dbReference type="EMBL" id="BK015517">
    <property type="protein sequence ID" value="DAE10639.1"/>
    <property type="molecule type" value="Genomic_DNA"/>
</dbReference>
<evidence type="ECO:0000313" key="1">
    <source>
        <dbReference type="EMBL" id="DAE10639.1"/>
    </source>
</evidence>
<sequence>MDFKHGSEYAFELWHKNGQKLADITHLCKNRRYSTERNEADTIEFMVDLHEFERYCAGIGTPPQSLLYPLQTDVRVKRNGVYIVGGQVTSTTIKIDQEADIEVRVTGYLNMLKDRLVTNEYRQTDAAEIALDLVRRVQSDSAGDMGIDVPHEGQYMTGKLRDRTYKRADVKDKILKLTNLIDGNFDVRVTPDKKFYTLPTFGSPRTDIEFVVGGPEGNVKSATIERSATSVYNKIWGLGSGFGDDQIVSVQSDPLSINAYYTREKVVTFNSVKEQSTLNQNTAAAVAKYSTMLEIPKITVTGREFDTNYIKVGDYIPVRTSGHSMIEGLNKVYQVQKIEVHLDDNGFEEQIEVYLDDFTVPQIQEDQDDD</sequence>
<organism evidence="1">
    <name type="scientific">Siphoviridae sp. ctlgF9</name>
    <dbReference type="NCBI Taxonomy" id="2825649"/>
    <lineage>
        <taxon>Viruses</taxon>
        <taxon>Duplodnaviria</taxon>
        <taxon>Heunggongvirae</taxon>
        <taxon>Uroviricota</taxon>
        <taxon>Caudoviricetes</taxon>
    </lineage>
</organism>
<name>A0A8S5PU81_9CAUD</name>
<reference evidence="1" key="1">
    <citation type="journal article" date="2021" name="Proc. Natl. Acad. Sci. U.S.A.">
        <title>A Catalog of Tens of Thousands of Viruses from Human Metagenomes Reveals Hidden Associations with Chronic Diseases.</title>
        <authorList>
            <person name="Tisza M.J."/>
            <person name="Buck C.B."/>
        </authorList>
    </citation>
    <scope>NUCLEOTIDE SEQUENCE</scope>
    <source>
        <strain evidence="1">CtlgF9</strain>
    </source>
</reference>
<proteinExistence type="predicted"/>